<keyword evidence="2" id="KW-1185">Reference proteome</keyword>
<name>A0ABD1Y1H2_9MARC</name>
<protein>
    <submittedName>
        <fullName evidence="1">Uncharacterized protein</fullName>
    </submittedName>
</protein>
<reference evidence="1 2" key="1">
    <citation type="submission" date="2024-09" db="EMBL/GenBank/DDBJ databases">
        <title>Chromosome-scale assembly of Riccia fluitans.</title>
        <authorList>
            <person name="Paukszto L."/>
            <person name="Sawicki J."/>
            <person name="Karawczyk K."/>
            <person name="Piernik-Szablinska J."/>
            <person name="Szczecinska M."/>
            <person name="Mazdziarz M."/>
        </authorList>
    </citation>
    <scope>NUCLEOTIDE SEQUENCE [LARGE SCALE GENOMIC DNA]</scope>
    <source>
        <strain evidence="1">Rf_01</strain>
        <tissue evidence="1">Aerial parts of the thallus</tissue>
    </source>
</reference>
<comment type="caution">
    <text evidence="1">The sequence shown here is derived from an EMBL/GenBank/DDBJ whole genome shotgun (WGS) entry which is preliminary data.</text>
</comment>
<accession>A0ABD1Y1H2</accession>
<evidence type="ECO:0000313" key="2">
    <source>
        <dbReference type="Proteomes" id="UP001605036"/>
    </source>
</evidence>
<sequence length="79" mass="8490">MFLDVTRFGDPSTVNVTGSKPDDLVVNGHVQVRKLPNMVIKDEIGEQVKSSLVAAVAALDHAARGSYLHTAVKVCLFVL</sequence>
<dbReference type="Proteomes" id="UP001605036">
    <property type="component" value="Unassembled WGS sequence"/>
</dbReference>
<organism evidence="1 2">
    <name type="scientific">Riccia fluitans</name>
    <dbReference type="NCBI Taxonomy" id="41844"/>
    <lineage>
        <taxon>Eukaryota</taxon>
        <taxon>Viridiplantae</taxon>
        <taxon>Streptophyta</taxon>
        <taxon>Embryophyta</taxon>
        <taxon>Marchantiophyta</taxon>
        <taxon>Marchantiopsida</taxon>
        <taxon>Marchantiidae</taxon>
        <taxon>Marchantiales</taxon>
        <taxon>Ricciaceae</taxon>
        <taxon>Riccia</taxon>
    </lineage>
</organism>
<proteinExistence type="predicted"/>
<gene>
    <name evidence="1" type="ORF">R1flu_000681</name>
</gene>
<dbReference type="EMBL" id="JBHFFA010000006">
    <property type="protein sequence ID" value="KAL2620476.1"/>
    <property type="molecule type" value="Genomic_DNA"/>
</dbReference>
<evidence type="ECO:0000313" key="1">
    <source>
        <dbReference type="EMBL" id="KAL2620476.1"/>
    </source>
</evidence>
<dbReference type="AlphaFoldDB" id="A0ABD1Y1H2"/>